<accession>A0AAP0G4D3</accession>
<evidence type="ECO:0000313" key="1">
    <source>
        <dbReference type="EMBL" id="KAK8936462.1"/>
    </source>
</evidence>
<sequence>MKLGFRSPYIKQDPFSTSDSTFSGTDRFRFSLLPAPERARERWGILMCGTLIPRTTARVLEHGQLGRNRGTEVFSVSTNSRPDSRASPLFSFLENNIDVTLPPPGIPTSHSKMGWIDFWGLR</sequence>
<keyword evidence="2" id="KW-1185">Reference proteome</keyword>
<comment type="caution">
    <text evidence="1">The sequence shown here is derived from an EMBL/GenBank/DDBJ whole genome shotgun (WGS) entry which is preliminary data.</text>
</comment>
<gene>
    <name evidence="1" type="ORF">KSP39_PZI012133</name>
</gene>
<reference evidence="1 2" key="1">
    <citation type="journal article" date="2022" name="Nat. Plants">
        <title>Genomes of leafy and leafless Platanthera orchids illuminate the evolution of mycoheterotrophy.</title>
        <authorList>
            <person name="Li M.H."/>
            <person name="Liu K.W."/>
            <person name="Li Z."/>
            <person name="Lu H.C."/>
            <person name="Ye Q.L."/>
            <person name="Zhang D."/>
            <person name="Wang J.Y."/>
            <person name="Li Y.F."/>
            <person name="Zhong Z.M."/>
            <person name="Liu X."/>
            <person name="Yu X."/>
            <person name="Liu D.K."/>
            <person name="Tu X.D."/>
            <person name="Liu B."/>
            <person name="Hao Y."/>
            <person name="Liao X.Y."/>
            <person name="Jiang Y.T."/>
            <person name="Sun W.H."/>
            <person name="Chen J."/>
            <person name="Chen Y.Q."/>
            <person name="Ai Y."/>
            <person name="Zhai J.W."/>
            <person name="Wu S.S."/>
            <person name="Zhou Z."/>
            <person name="Hsiao Y.Y."/>
            <person name="Wu W.L."/>
            <person name="Chen Y.Y."/>
            <person name="Lin Y.F."/>
            <person name="Hsu J.L."/>
            <person name="Li C.Y."/>
            <person name="Wang Z.W."/>
            <person name="Zhao X."/>
            <person name="Zhong W.Y."/>
            <person name="Ma X.K."/>
            <person name="Ma L."/>
            <person name="Huang J."/>
            <person name="Chen G.Z."/>
            <person name="Huang M.Z."/>
            <person name="Huang L."/>
            <person name="Peng D.H."/>
            <person name="Luo Y.B."/>
            <person name="Zou S.Q."/>
            <person name="Chen S.P."/>
            <person name="Lan S."/>
            <person name="Tsai W.C."/>
            <person name="Van de Peer Y."/>
            <person name="Liu Z.J."/>
        </authorList>
    </citation>
    <scope>NUCLEOTIDE SEQUENCE [LARGE SCALE GENOMIC DNA]</scope>
    <source>
        <strain evidence="1">Lor287</strain>
    </source>
</reference>
<name>A0AAP0G4D3_9ASPA</name>
<evidence type="ECO:0000313" key="2">
    <source>
        <dbReference type="Proteomes" id="UP001418222"/>
    </source>
</evidence>
<protein>
    <submittedName>
        <fullName evidence="1">Uncharacterized protein</fullName>
    </submittedName>
</protein>
<dbReference type="AlphaFoldDB" id="A0AAP0G4D3"/>
<dbReference type="EMBL" id="JBBWWQ010000010">
    <property type="protein sequence ID" value="KAK8936462.1"/>
    <property type="molecule type" value="Genomic_DNA"/>
</dbReference>
<dbReference type="Proteomes" id="UP001418222">
    <property type="component" value="Unassembled WGS sequence"/>
</dbReference>
<organism evidence="1 2">
    <name type="scientific">Platanthera zijinensis</name>
    <dbReference type="NCBI Taxonomy" id="2320716"/>
    <lineage>
        <taxon>Eukaryota</taxon>
        <taxon>Viridiplantae</taxon>
        <taxon>Streptophyta</taxon>
        <taxon>Embryophyta</taxon>
        <taxon>Tracheophyta</taxon>
        <taxon>Spermatophyta</taxon>
        <taxon>Magnoliopsida</taxon>
        <taxon>Liliopsida</taxon>
        <taxon>Asparagales</taxon>
        <taxon>Orchidaceae</taxon>
        <taxon>Orchidoideae</taxon>
        <taxon>Orchideae</taxon>
        <taxon>Orchidinae</taxon>
        <taxon>Platanthera</taxon>
    </lineage>
</organism>
<proteinExistence type="predicted"/>